<proteinExistence type="predicted"/>
<dbReference type="KEGG" id="bma:BMA2284.1"/>
<name>A0A0H2WKL7_BURMA</name>
<gene>
    <name evidence="2" type="ordered locus">BMA2284.1</name>
</gene>
<evidence type="ECO:0000313" key="3">
    <source>
        <dbReference type="Proteomes" id="UP000006693"/>
    </source>
</evidence>
<evidence type="ECO:0000256" key="1">
    <source>
        <dbReference type="SAM" id="MobiDB-lite"/>
    </source>
</evidence>
<keyword evidence="3" id="KW-1185">Reference proteome</keyword>
<evidence type="ECO:0000313" key="2">
    <source>
        <dbReference type="EMBL" id="AAU50132.1"/>
    </source>
</evidence>
<dbReference type="HOGENOM" id="CLU_1036978_0_0_4"/>
<protein>
    <submittedName>
        <fullName evidence="2">Uncharacterized protein</fullName>
    </submittedName>
</protein>
<dbReference type="AlphaFoldDB" id="A0A0H2WKL7"/>
<sequence length="268" mass="29900">MVRPASRRVASWRIGPASSSIFAARRVSGRPPIERPRLRNRGRVSSASGRARGRPSCRSQACISPHHRHGRVHSYCRGADRRAHRRMRPIRPPSHRAAYPPIRNSRRFASGSACAGPIAFSRLSFAAPPSIGLGPVALVRRRVPEIAYPHERHIVRIVLAVRAAFAVVERHAHDRDDVVAVELPIRVLKAVPLRIRALQQHAFDAPVTQVGRRRQRERVSHALEIRAAVGVRHRIRERPVAARAGIEADRELLAAAGKIDEVVRGIER</sequence>
<dbReference type="Proteomes" id="UP000006693">
    <property type="component" value="Chromosome 1"/>
</dbReference>
<accession>A0A0H2WKL7</accession>
<feature type="region of interest" description="Disordered" evidence="1">
    <location>
        <begin position="32"/>
        <end position="62"/>
    </location>
</feature>
<organism evidence="2 3">
    <name type="scientific">Burkholderia mallei (strain ATCC 23344)</name>
    <dbReference type="NCBI Taxonomy" id="243160"/>
    <lineage>
        <taxon>Bacteria</taxon>
        <taxon>Pseudomonadati</taxon>
        <taxon>Pseudomonadota</taxon>
        <taxon>Betaproteobacteria</taxon>
        <taxon>Burkholderiales</taxon>
        <taxon>Burkholderiaceae</taxon>
        <taxon>Burkholderia</taxon>
        <taxon>pseudomallei group</taxon>
    </lineage>
</organism>
<dbReference type="EMBL" id="CP000010">
    <property type="protein sequence ID" value="AAU50132.1"/>
    <property type="molecule type" value="Genomic_DNA"/>
</dbReference>
<reference evidence="2 3" key="1">
    <citation type="journal article" date="2004" name="Proc. Natl. Acad. Sci. U.S.A.">
        <title>Structural flexibility in the Burkholderia mallei genome.</title>
        <authorList>
            <person name="Nierman W.C."/>
            <person name="DeShazer D."/>
            <person name="Kim H.S."/>
            <person name="Tettelin H."/>
            <person name="Nelson K.E."/>
            <person name="Feldblyum T."/>
            <person name="Ulrich R.L."/>
            <person name="Ronning C.M."/>
            <person name="Brinkac L.M."/>
            <person name="Daugherty S.C."/>
            <person name="Davidsen T.D."/>
            <person name="Deboy R.T."/>
            <person name="Dimitrov G."/>
            <person name="Dodson R.J."/>
            <person name="Durkin A.S."/>
            <person name="Gwinn M.L."/>
            <person name="Haft D.H."/>
            <person name="Khouri H."/>
            <person name="Kolonay J.F."/>
            <person name="Madupu R."/>
            <person name="Mohammoud Y."/>
            <person name="Nelson W.C."/>
            <person name="Radune D."/>
            <person name="Romero C.M."/>
            <person name="Sarria S."/>
            <person name="Selengut J."/>
            <person name="Shamblin C."/>
            <person name="Sullivan S.A."/>
            <person name="White O."/>
            <person name="Yu Y."/>
            <person name="Zafar N."/>
            <person name="Zhou L."/>
            <person name="Fraser C.M."/>
        </authorList>
    </citation>
    <scope>NUCLEOTIDE SEQUENCE [LARGE SCALE GENOMIC DNA]</scope>
    <source>
        <strain evidence="2 3">ATCC 23344</strain>
    </source>
</reference>
<feature type="compositionally biased region" description="Low complexity" evidence="1">
    <location>
        <begin position="43"/>
        <end position="59"/>
    </location>
</feature>